<dbReference type="Gene3D" id="3.10.180.10">
    <property type="entry name" value="2,3-Dihydroxybiphenyl 1,2-Dioxygenase, domain 1"/>
    <property type="match status" value="1"/>
</dbReference>
<feature type="domain" description="PhnB-like" evidence="1">
    <location>
        <begin position="7"/>
        <end position="126"/>
    </location>
</feature>
<keyword evidence="3" id="KW-1185">Reference proteome</keyword>
<gene>
    <name evidence="2" type="ORF">VI08_08875</name>
</gene>
<evidence type="ECO:0000259" key="1">
    <source>
        <dbReference type="Pfam" id="PF06983"/>
    </source>
</evidence>
<dbReference type="PANTHER" id="PTHR33990:SF2">
    <property type="entry name" value="PHNB-LIKE DOMAIN-CONTAINING PROTEIN"/>
    <property type="match status" value="1"/>
</dbReference>
<dbReference type="InterPro" id="IPR028973">
    <property type="entry name" value="PhnB-like"/>
</dbReference>
<dbReference type="Proteomes" id="UP000033651">
    <property type="component" value="Unassembled WGS sequence"/>
</dbReference>
<dbReference type="SUPFAM" id="SSF54593">
    <property type="entry name" value="Glyoxalase/Bleomycin resistance protein/Dihydroxybiphenyl dioxygenase"/>
    <property type="match status" value="1"/>
</dbReference>
<dbReference type="PIRSF" id="PIRSF021700">
    <property type="entry name" value="3_dmu_93_MTrfase"/>
    <property type="match status" value="1"/>
</dbReference>
<name>A0A0F3KVE2_9GAMM</name>
<dbReference type="PATRIC" id="fig|345309.4.peg.993"/>
<dbReference type="GO" id="GO:0032259">
    <property type="term" value="P:methylation"/>
    <property type="evidence" value="ECO:0007669"/>
    <property type="project" value="UniProtKB-KW"/>
</dbReference>
<dbReference type="PANTHER" id="PTHR33990">
    <property type="entry name" value="PROTEIN YJDN-RELATED"/>
    <property type="match status" value="1"/>
</dbReference>
<dbReference type="EMBL" id="JZRB01000017">
    <property type="protein sequence ID" value="KJV35183.1"/>
    <property type="molecule type" value="Genomic_DNA"/>
</dbReference>
<accession>A0A0F3KVE2</accession>
<keyword evidence="2" id="KW-0808">Transferase</keyword>
<comment type="caution">
    <text evidence="2">The sequence shown here is derived from an EMBL/GenBank/DDBJ whole genome shotgun (WGS) entry which is preliminary data.</text>
</comment>
<keyword evidence="2" id="KW-0830">Ubiquinone</keyword>
<evidence type="ECO:0000313" key="3">
    <source>
        <dbReference type="Proteomes" id="UP000033651"/>
    </source>
</evidence>
<dbReference type="Pfam" id="PF06983">
    <property type="entry name" value="3-dmu-9_3-mt"/>
    <property type="match status" value="1"/>
</dbReference>
<sequence length="159" mass="17396">MSRPFRRITPFLWFDTQAEDAAQFYTAIFPNSRINAVNHHSAASAQASGRPQGSVMTVDFELDGERVTGMNGGPVVAFNHAISLVVHCKDQAEIDYYWARLSAGGDAQFQACGWLKDKYGLSWQVCPDDIDELVKNPGSVAALMHMTKIDIAAMKAAAT</sequence>
<evidence type="ECO:0000313" key="2">
    <source>
        <dbReference type="EMBL" id="KJV35183.1"/>
    </source>
</evidence>
<dbReference type="AlphaFoldDB" id="A0A0F3KVE2"/>
<dbReference type="RefSeq" id="WP_045829222.1">
    <property type="nucleotide sequence ID" value="NZ_JZRB01000017.1"/>
</dbReference>
<dbReference type="InterPro" id="IPR009725">
    <property type="entry name" value="3_dmu_93_MTrfase"/>
</dbReference>
<keyword evidence="2" id="KW-0489">Methyltransferase</keyword>
<dbReference type="OrthoDB" id="5293819at2"/>
<proteinExistence type="predicted"/>
<dbReference type="GO" id="GO:0008168">
    <property type="term" value="F:methyltransferase activity"/>
    <property type="evidence" value="ECO:0007669"/>
    <property type="project" value="UniProtKB-KW"/>
</dbReference>
<reference evidence="2 3" key="1">
    <citation type="submission" date="2015-03" db="EMBL/GenBank/DDBJ databases">
        <title>Draft genome sequence of Luteibacter yeojuensis strain SU11.</title>
        <authorList>
            <person name="Sulaiman J."/>
            <person name="Priya K."/>
            <person name="Chan K.-G."/>
        </authorList>
    </citation>
    <scope>NUCLEOTIDE SEQUENCE [LARGE SCALE GENOMIC DNA]</scope>
    <source>
        <strain evidence="2 3">SU11</strain>
    </source>
</reference>
<dbReference type="CDD" id="cd06588">
    <property type="entry name" value="PhnB_like"/>
    <property type="match status" value="1"/>
</dbReference>
<dbReference type="InterPro" id="IPR029068">
    <property type="entry name" value="Glyas_Bleomycin-R_OHBP_Dase"/>
</dbReference>
<organism evidence="2 3">
    <name type="scientific">Luteibacter yeojuensis</name>
    <dbReference type="NCBI Taxonomy" id="345309"/>
    <lineage>
        <taxon>Bacteria</taxon>
        <taxon>Pseudomonadati</taxon>
        <taxon>Pseudomonadota</taxon>
        <taxon>Gammaproteobacteria</taxon>
        <taxon>Lysobacterales</taxon>
        <taxon>Rhodanobacteraceae</taxon>
        <taxon>Luteibacter</taxon>
    </lineage>
</organism>
<protein>
    <submittedName>
        <fullName evidence="2">3-demethylubiquinone-9 3-methyltransferase</fullName>
    </submittedName>
</protein>